<dbReference type="Proteomes" id="UP001314229">
    <property type="component" value="Unassembled WGS sequence"/>
</dbReference>
<dbReference type="EMBL" id="CAWUFR010000011">
    <property type="protein sequence ID" value="CAK6952784.1"/>
    <property type="molecule type" value="Genomic_DNA"/>
</dbReference>
<organism evidence="1 2">
    <name type="scientific">Scomber scombrus</name>
    <name type="common">Atlantic mackerel</name>
    <name type="synonym">Scomber vernalis</name>
    <dbReference type="NCBI Taxonomy" id="13677"/>
    <lineage>
        <taxon>Eukaryota</taxon>
        <taxon>Metazoa</taxon>
        <taxon>Chordata</taxon>
        <taxon>Craniata</taxon>
        <taxon>Vertebrata</taxon>
        <taxon>Euteleostomi</taxon>
        <taxon>Actinopterygii</taxon>
        <taxon>Neopterygii</taxon>
        <taxon>Teleostei</taxon>
        <taxon>Neoteleostei</taxon>
        <taxon>Acanthomorphata</taxon>
        <taxon>Pelagiaria</taxon>
        <taxon>Scombriformes</taxon>
        <taxon>Scombridae</taxon>
        <taxon>Scomber</taxon>
    </lineage>
</organism>
<sequence length="88" mass="9847">MADCSNYSVEEAGFDISALKTSLIQYFRCRSRPGDHCSLPPHISEVLQNSSPLSSETQPKYFQRSTLEDITTLGGFYRISSATFAVQY</sequence>
<evidence type="ECO:0000313" key="2">
    <source>
        <dbReference type="Proteomes" id="UP001314229"/>
    </source>
</evidence>
<keyword evidence="2" id="KW-1185">Reference proteome</keyword>
<evidence type="ECO:0000313" key="1">
    <source>
        <dbReference type="EMBL" id="CAK6952784.1"/>
    </source>
</evidence>
<gene>
    <name evidence="1" type="ORF">FSCOSCO3_A022914</name>
</gene>
<protein>
    <submittedName>
        <fullName evidence="1">Uncharacterized protein</fullName>
    </submittedName>
</protein>
<name>A0AAV1N1I1_SCOSC</name>
<comment type="caution">
    <text evidence="1">The sequence shown here is derived from an EMBL/GenBank/DDBJ whole genome shotgun (WGS) entry which is preliminary data.</text>
</comment>
<accession>A0AAV1N1I1</accession>
<proteinExistence type="predicted"/>
<dbReference type="AlphaFoldDB" id="A0AAV1N1I1"/>
<reference evidence="1 2" key="1">
    <citation type="submission" date="2024-01" db="EMBL/GenBank/DDBJ databases">
        <authorList>
            <person name="Alioto T."/>
            <person name="Alioto T."/>
            <person name="Gomez Garrido J."/>
        </authorList>
    </citation>
    <scope>NUCLEOTIDE SEQUENCE [LARGE SCALE GENOMIC DNA]</scope>
</reference>